<dbReference type="AlphaFoldDB" id="A0A084AP67"/>
<accession>A0A084AP67</accession>
<dbReference type="OrthoDB" id="1001765at2759"/>
<name>A0A084AP67_STACB</name>
<dbReference type="InterPro" id="IPR009078">
    <property type="entry name" value="Ferritin-like_SF"/>
</dbReference>
<keyword evidence="3" id="KW-1185">Reference proteome</keyword>
<evidence type="ECO:0000256" key="1">
    <source>
        <dbReference type="SAM" id="SignalP"/>
    </source>
</evidence>
<evidence type="ECO:0000313" key="2">
    <source>
        <dbReference type="EMBL" id="KEY67096.1"/>
    </source>
</evidence>
<evidence type="ECO:0000313" key="3">
    <source>
        <dbReference type="Proteomes" id="UP000028045"/>
    </source>
</evidence>
<feature type="signal peptide" evidence="1">
    <location>
        <begin position="1"/>
        <end position="18"/>
    </location>
</feature>
<gene>
    <name evidence="2" type="ORF">S7711_07071</name>
</gene>
<dbReference type="SUPFAM" id="SSF47240">
    <property type="entry name" value="Ferritin-like"/>
    <property type="match status" value="1"/>
</dbReference>
<dbReference type="CDD" id="cd00657">
    <property type="entry name" value="Ferritin_like"/>
    <property type="match status" value="1"/>
</dbReference>
<keyword evidence="1" id="KW-0732">Signal</keyword>
<feature type="chain" id="PRO_5001771179" description="Protein rds1" evidence="1">
    <location>
        <begin position="19"/>
        <end position="367"/>
    </location>
</feature>
<protein>
    <recommendedName>
        <fullName evidence="4">Protein rds1</fullName>
    </recommendedName>
</protein>
<evidence type="ECO:0008006" key="4">
    <source>
        <dbReference type="Google" id="ProtNLM"/>
    </source>
</evidence>
<organism evidence="2 3">
    <name type="scientific">Stachybotrys chartarum (strain CBS 109288 / IBT 7711)</name>
    <name type="common">Toxic black mold</name>
    <name type="synonym">Stilbospora chartarum</name>
    <dbReference type="NCBI Taxonomy" id="1280523"/>
    <lineage>
        <taxon>Eukaryota</taxon>
        <taxon>Fungi</taxon>
        <taxon>Dikarya</taxon>
        <taxon>Ascomycota</taxon>
        <taxon>Pezizomycotina</taxon>
        <taxon>Sordariomycetes</taxon>
        <taxon>Hypocreomycetidae</taxon>
        <taxon>Hypocreales</taxon>
        <taxon>Stachybotryaceae</taxon>
        <taxon>Stachybotrys</taxon>
    </lineage>
</organism>
<sequence length="367" mass="40440">MKTLFTITFNILYGLAAAAPANFEGTAKQLADPNFGPVPGQDPLWSSYSGVDPTFPGNIKDPILPTEHGEPAVDDVVWQNLLAAEWVIFELYQYGVETFTSEQFVEAGYPNTTYDRIVEIRNNEAGHLRIFQNKISPNSIKPGACRYQIPVYEPFTFLAIATLFEISSMAFLTGLVQQAQLPESHAAMVAIAEVETRHETWALIDLWKENPFGGPSDTIFPYANEILEGTNPYVIPGSCPKENPEYPYPRQDLPPFSPAKTTKSLMPGDTFAVNFTDPTNLPSFEEGTQYYMTFFHGPANISIPIDVHGFPDVPIEVQIPAQLEVKGIYLTVITDTMGAPSVDTVKAGPNIILQQPASLGLAVVQYE</sequence>
<dbReference type="EMBL" id="KL648632">
    <property type="protein sequence ID" value="KEY67096.1"/>
    <property type="molecule type" value="Genomic_DNA"/>
</dbReference>
<dbReference type="Proteomes" id="UP000028045">
    <property type="component" value="Unassembled WGS sequence"/>
</dbReference>
<proteinExistence type="predicted"/>
<dbReference type="Pfam" id="PF13668">
    <property type="entry name" value="Ferritin_2"/>
    <property type="match status" value="1"/>
</dbReference>
<dbReference type="HOGENOM" id="CLU_029630_5_0_1"/>
<reference evidence="2 3" key="1">
    <citation type="journal article" date="2014" name="BMC Genomics">
        <title>Comparative genome sequencing reveals chemotype-specific gene clusters in the toxigenic black mold Stachybotrys.</title>
        <authorList>
            <person name="Semeiks J."/>
            <person name="Borek D."/>
            <person name="Otwinowski Z."/>
            <person name="Grishin N.V."/>
        </authorList>
    </citation>
    <scope>NUCLEOTIDE SEQUENCE [LARGE SCALE GENOMIC DNA]</scope>
    <source>
        <strain evidence="3">CBS 109288 / IBT 7711</strain>
    </source>
</reference>